<sequence>MKWKDKLNLLFSITSDLKAIHSQKIIHRDLHSDNILQDNLYSAYIADLGLSIPYLKQKDYEVYGVLPYIDPEVLLGKPYTTASDIYSFGIIMWEILYGRTVSCNSKLDDKDIQLQICYNDLRPPVNKEAPQCYVDLMKLCWYKESGNRPTAEELCKTFRKWQSDEQILTELHKSKLKLPEYTENSCKDVSNCGSKLISCNSKDLIISFTDFNG</sequence>
<dbReference type="AlphaFoldDB" id="A0A397W8A3"/>
<dbReference type="GO" id="GO:0005524">
    <property type="term" value="F:ATP binding"/>
    <property type="evidence" value="ECO:0007669"/>
    <property type="project" value="InterPro"/>
</dbReference>
<dbReference type="Proteomes" id="UP000266673">
    <property type="component" value="Unassembled WGS sequence"/>
</dbReference>
<dbReference type="InterPro" id="IPR000719">
    <property type="entry name" value="Prot_kinase_dom"/>
</dbReference>
<organism evidence="2 3">
    <name type="scientific">Gigaspora rosea</name>
    <dbReference type="NCBI Taxonomy" id="44941"/>
    <lineage>
        <taxon>Eukaryota</taxon>
        <taxon>Fungi</taxon>
        <taxon>Fungi incertae sedis</taxon>
        <taxon>Mucoromycota</taxon>
        <taxon>Glomeromycotina</taxon>
        <taxon>Glomeromycetes</taxon>
        <taxon>Diversisporales</taxon>
        <taxon>Gigasporaceae</taxon>
        <taxon>Gigaspora</taxon>
    </lineage>
</organism>
<dbReference type="PANTHER" id="PTHR26392:SF92">
    <property type="entry name" value="PROTEIN KINASE DOMAIN-CONTAINING PROTEIN"/>
    <property type="match status" value="1"/>
</dbReference>
<comment type="caution">
    <text evidence="2">The sequence shown here is derived from an EMBL/GenBank/DDBJ whole genome shotgun (WGS) entry which is preliminary data.</text>
</comment>
<dbReference type="Gene3D" id="1.10.510.10">
    <property type="entry name" value="Transferase(Phosphotransferase) domain 1"/>
    <property type="match status" value="1"/>
</dbReference>
<evidence type="ECO:0000259" key="1">
    <source>
        <dbReference type="PROSITE" id="PS50011"/>
    </source>
</evidence>
<evidence type="ECO:0000313" key="3">
    <source>
        <dbReference type="Proteomes" id="UP000266673"/>
    </source>
</evidence>
<dbReference type="GO" id="GO:0004672">
    <property type="term" value="F:protein kinase activity"/>
    <property type="evidence" value="ECO:0007669"/>
    <property type="project" value="InterPro"/>
</dbReference>
<dbReference type="SUPFAM" id="SSF56112">
    <property type="entry name" value="Protein kinase-like (PK-like)"/>
    <property type="match status" value="1"/>
</dbReference>
<dbReference type="InterPro" id="IPR001245">
    <property type="entry name" value="Ser-Thr/Tyr_kinase_cat_dom"/>
</dbReference>
<dbReference type="PANTHER" id="PTHR26392">
    <property type="entry name" value="MITOGEN-ACTIVATED PROTEIN KINASE KINASE KINASE 7-RELATED"/>
    <property type="match status" value="1"/>
</dbReference>
<reference evidence="2 3" key="1">
    <citation type="submission" date="2018-06" db="EMBL/GenBank/DDBJ databases">
        <title>Comparative genomics reveals the genomic features of Rhizophagus irregularis, R. cerebriforme, R. diaphanum and Gigaspora rosea, and their symbiotic lifestyle signature.</title>
        <authorList>
            <person name="Morin E."/>
            <person name="San Clemente H."/>
            <person name="Chen E.C.H."/>
            <person name="De La Providencia I."/>
            <person name="Hainaut M."/>
            <person name="Kuo A."/>
            <person name="Kohler A."/>
            <person name="Murat C."/>
            <person name="Tang N."/>
            <person name="Roy S."/>
            <person name="Loubradou J."/>
            <person name="Henrissat B."/>
            <person name="Grigoriev I.V."/>
            <person name="Corradi N."/>
            <person name="Roux C."/>
            <person name="Martin F.M."/>
        </authorList>
    </citation>
    <scope>NUCLEOTIDE SEQUENCE [LARGE SCALE GENOMIC DNA]</scope>
    <source>
        <strain evidence="2 3">DAOM 194757</strain>
    </source>
</reference>
<dbReference type="OrthoDB" id="5979581at2759"/>
<dbReference type="PROSITE" id="PS50011">
    <property type="entry name" value="PROTEIN_KINASE_DOM"/>
    <property type="match status" value="1"/>
</dbReference>
<dbReference type="EMBL" id="QKWP01000095">
    <property type="protein sequence ID" value="RIB27546.1"/>
    <property type="molecule type" value="Genomic_DNA"/>
</dbReference>
<keyword evidence="3" id="KW-1185">Reference proteome</keyword>
<gene>
    <name evidence="2" type="ORF">C2G38_2012066</name>
</gene>
<dbReference type="STRING" id="44941.A0A397W8A3"/>
<accession>A0A397W8A3</accession>
<dbReference type="InterPro" id="IPR011009">
    <property type="entry name" value="Kinase-like_dom_sf"/>
</dbReference>
<protein>
    <submittedName>
        <fullName evidence="2">Kinase-like domain-containing protein</fullName>
    </submittedName>
</protein>
<name>A0A397W8A3_9GLOM</name>
<keyword evidence="2" id="KW-0418">Kinase</keyword>
<dbReference type="PRINTS" id="PR00109">
    <property type="entry name" value="TYRKINASE"/>
</dbReference>
<proteinExistence type="predicted"/>
<dbReference type="Pfam" id="PF07714">
    <property type="entry name" value="PK_Tyr_Ser-Thr"/>
    <property type="match status" value="1"/>
</dbReference>
<feature type="domain" description="Protein kinase" evidence="1">
    <location>
        <begin position="1"/>
        <end position="162"/>
    </location>
</feature>
<evidence type="ECO:0000313" key="2">
    <source>
        <dbReference type="EMBL" id="RIB27546.1"/>
    </source>
</evidence>
<keyword evidence="2" id="KW-0808">Transferase</keyword>